<keyword evidence="4" id="KW-1185">Reference proteome</keyword>
<dbReference type="PANTHER" id="PTHR40459:SF1">
    <property type="entry name" value="CONSERVED HYPOTHETICAL ALANINE AND LEUCINE RICH PROTEIN"/>
    <property type="match status" value="1"/>
</dbReference>
<dbReference type="Pfam" id="PF10728">
    <property type="entry name" value="DUF2520"/>
    <property type="match status" value="1"/>
</dbReference>
<dbReference type="InterPro" id="IPR019665">
    <property type="entry name" value="OxRdtase/DH_put_Rossmann_dom"/>
</dbReference>
<feature type="domain" description="DUF2520" evidence="2">
    <location>
        <begin position="140"/>
        <end position="276"/>
    </location>
</feature>
<reference evidence="3 4" key="1">
    <citation type="journal article" date="2018" name="Syst. Appl. Microbiol.">
        <title>Corynebacterium heidelbergense sp. nov., isolated from the preen glands of Egyptian geese (Alopochen aegyptiacus).</title>
        <authorList>
            <person name="Braun M.S."/>
            <person name="Wang E."/>
            <person name="Zimmermann S."/>
            <person name="Wink M."/>
        </authorList>
    </citation>
    <scope>NUCLEOTIDE SEQUENCE [LARGE SCALE GENOMIC DNA]</scope>
    <source>
        <strain evidence="3 4">647</strain>
    </source>
</reference>
<protein>
    <submittedName>
        <fullName evidence="3">DUF2520 domain-containing protein</fullName>
    </submittedName>
</protein>
<dbReference type="Gene3D" id="3.40.50.720">
    <property type="entry name" value="NAD(P)-binding Rossmann-like Domain"/>
    <property type="match status" value="1"/>
</dbReference>
<name>A0A364V5A0_9CORY</name>
<evidence type="ECO:0000313" key="3">
    <source>
        <dbReference type="EMBL" id="RAV31830.1"/>
    </source>
</evidence>
<dbReference type="Gene3D" id="1.10.1040.20">
    <property type="entry name" value="ProC-like, C-terminal domain"/>
    <property type="match status" value="1"/>
</dbReference>
<dbReference type="InterPro" id="IPR036291">
    <property type="entry name" value="NAD(P)-bd_dom_sf"/>
</dbReference>
<dbReference type="SUPFAM" id="SSF48179">
    <property type="entry name" value="6-phosphogluconate dehydrogenase C-terminal domain-like"/>
    <property type="match status" value="1"/>
</dbReference>
<proteinExistence type="predicted"/>
<dbReference type="AlphaFoldDB" id="A0A364V5A0"/>
<gene>
    <name evidence="3" type="ORF">DLJ54_06320</name>
</gene>
<dbReference type="SUPFAM" id="SSF51735">
    <property type="entry name" value="NAD(P)-binding Rossmann-fold domains"/>
    <property type="match status" value="1"/>
</dbReference>
<dbReference type="InterPro" id="IPR008927">
    <property type="entry name" value="6-PGluconate_DH-like_C_sf"/>
</dbReference>
<feature type="domain" description="Putative oxidoreductase/dehydrogenase Rossmann-like" evidence="1">
    <location>
        <begin position="7"/>
        <end position="123"/>
    </location>
</feature>
<accession>A0A364V5A0</accession>
<dbReference type="EMBL" id="QHCV01000055">
    <property type="protein sequence ID" value="RAV31830.1"/>
    <property type="molecule type" value="Genomic_DNA"/>
</dbReference>
<dbReference type="InterPro" id="IPR018931">
    <property type="entry name" value="DUF2520"/>
</dbReference>
<comment type="caution">
    <text evidence="3">The sequence shown here is derived from an EMBL/GenBank/DDBJ whole genome shotgun (WGS) entry which is preliminary data.</text>
</comment>
<evidence type="ECO:0000259" key="2">
    <source>
        <dbReference type="Pfam" id="PF10728"/>
    </source>
</evidence>
<sequence length="299" mass="31324">MERVAPSPRLQVGIISAGRVGVALAEVFAASGHRVSGIVAPSERSRRRAEHRVPEVPCVDVPTAARAQLVVLAVPDPHLSGVAQQVAEYTHDGQMVMHTSGRFGCAALQPVTDTGALPLALHPAMMFTDTPRDSANLDGCAWGVTADSKIGQVAAEVLIHSLHGRPVTIPEDRRAAYHAVLAHAANHTTALLADAATMMDAVLASDGVDGPAGNSWAFQPQTAVLLQQITQEAARTGVASRLAELTGPIIRDDANAVRGHLAALEELGVSTDFYRSAAIPTARQVGAADVLRVLLDPDR</sequence>
<dbReference type="RefSeq" id="WP_113630922.1">
    <property type="nucleotide sequence ID" value="NZ_QHCV01000055.1"/>
</dbReference>
<dbReference type="PANTHER" id="PTHR40459">
    <property type="entry name" value="CONSERVED HYPOTHETICAL ALANINE AND LEUCINE RICH PROTEIN"/>
    <property type="match status" value="1"/>
</dbReference>
<evidence type="ECO:0000259" key="1">
    <source>
        <dbReference type="Pfam" id="PF10727"/>
    </source>
</evidence>
<dbReference type="InterPro" id="IPR037108">
    <property type="entry name" value="TM1727-like_C_sf"/>
</dbReference>
<organism evidence="3 4">
    <name type="scientific">Corynebacterium heidelbergense</name>
    <dbReference type="NCBI Taxonomy" id="2055947"/>
    <lineage>
        <taxon>Bacteria</taxon>
        <taxon>Bacillati</taxon>
        <taxon>Actinomycetota</taxon>
        <taxon>Actinomycetes</taxon>
        <taxon>Mycobacteriales</taxon>
        <taxon>Corynebacteriaceae</taxon>
        <taxon>Corynebacterium</taxon>
    </lineage>
</organism>
<evidence type="ECO:0000313" key="4">
    <source>
        <dbReference type="Proteomes" id="UP000251577"/>
    </source>
</evidence>
<dbReference type="Proteomes" id="UP000251577">
    <property type="component" value="Unassembled WGS sequence"/>
</dbReference>
<dbReference type="Pfam" id="PF10727">
    <property type="entry name" value="Rossmann-like"/>
    <property type="match status" value="1"/>
</dbReference>